<feature type="transmembrane region" description="Helical" evidence="2">
    <location>
        <begin position="72"/>
        <end position="90"/>
    </location>
</feature>
<dbReference type="Pfam" id="PF07786">
    <property type="entry name" value="HGSNAT_cat"/>
    <property type="match status" value="1"/>
</dbReference>
<feature type="domain" description="Heparan-alpha-glucosaminide N-acetyltransferase catalytic" evidence="3">
    <location>
        <begin position="66"/>
        <end position="265"/>
    </location>
</feature>
<feature type="transmembrane region" description="Helical" evidence="2">
    <location>
        <begin position="270"/>
        <end position="291"/>
    </location>
</feature>
<feature type="transmembrane region" description="Helical" evidence="2">
    <location>
        <begin position="191"/>
        <end position="210"/>
    </location>
</feature>
<dbReference type="RefSeq" id="WP_229741794.1">
    <property type="nucleotide sequence ID" value="NZ_BMEQ01000011.1"/>
</dbReference>
<gene>
    <name evidence="4" type="ORF">GCM10011374_22990</name>
</gene>
<feature type="transmembrane region" description="Helical" evidence="2">
    <location>
        <begin position="367"/>
        <end position="387"/>
    </location>
</feature>
<dbReference type="InterPro" id="IPR012429">
    <property type="entry name" value="HGSNAT_cat"/>
</dbReference>
<evidence type="ECO:0000256" key="1">
    <source>
        <dbReference type="SAM" id="MobiDB-lite"/>
    </source>
</evidence>
<protein>
    <recommendedName>
        <fullName evidence="3">Heparan-alpha-glucosaminide N-acetyltransferase catalytic domain-containing protein</fullName>
    </recommendedName>
</protein>
<evidence type="ECO:0000313" key="4">
    <source>
        <dbReference type="EMBL" id="GGG59492.1"/>
    </source>
</evidence>
<feature type="region of interest" description="Disordered" evidence="1">
    <location>
        <begin position="1"/>
        <end position="25"/>
    </location>
</feature>
<comment type="caution">
    <text evidence="4">The sequence shown here is derived from an EMBL/GenBank/DDBJ whole genome shotgun (WGS) entry which is preliminary data.</text>
</comment>
<sequence length="464" mass="48130">MKLSASGWHPGREGRRCTGAPGTATGRDLVVREVARATGEAMGRSARTEEPSRAGAGSAPVGRGRRLTGVDAARGLALIGLMSVHILPSWDYADDEPTWSYILFSGDSAALFALLAGVGLGLTTGGRHPHEGRDLTRDRVGLTVRALLIALVGLGIGYLMPEDAPADNILIYYGVFFLLALPFLGLGAGALFAAAAGFGLGAPVLIWGAGESLPEFVSGNPTVTDLLAEPGATLAQLVLTGTYPGLTYATYLLVGLGVGRLDLRRREVQLRLLVVGLGTTLLARAGSYVLLHVAGGYQQLLDSPGVDEEGLAEALLWGPDQPAGSTAWWLVIDTPHSNTPFAIAASLGVGLAVLGFFLLVSRGAGGWLLPLAAMGGMTLSLYTAHLVALSLEVHYDHPYLWFSIQLAAAVLFAVAWRRSLGQGPLERGVGAAVHGARRLVPGGPSVTGGAPVRPGGGRPPQDSR</sequence>
<reference evidence="4" key="1">
    <citation type="journal article" date="2014" name="Int. J. Syst. Evol. Microbiol.">
        <title>Complete genome sequence of Corynebacterium casei LMG S-19264T (=DSM 44701T), isolated from a smear-ripened cheese.</title>
        <authorList>
            <consortium name="US DOE Joint Genome Institute (JGI-PGF)"/>
            <person name="Walter F."/>
            <person name="Albersmeier A."/>
            <person name="Kalinowski J."/>
            <person name="Ruckert C."/>
        </authorList>
    </citation>
    <scope>NUCLEOTIDE SEQUENCE</scope>
    <source>
        <strain evidence="4">CGMCC 1.12187</strain>
    </source>
</reference>
<feature type="transmembrane region" description="Helical" evidence="2">
    <location>
        <begin position="166"/>
        <end position="184"/>
    </location>
</feature>
<feature type="transmembrane region" description="Helical" evidence="2">
    <location>
        <begin position="234"/>
        <end position="258"/>
    </location>
</feature>
<keyword evidence="2" id="KW-0812">Transmembrane</keyword>
<evidence type="ECO:0000256" key="2">
    <source>
        <dbReference type="SAM" id="Phobius"/>
    </source>
</evidence>
<feature type="transmembrane region" description="Helical" evidence="2">
    <location>
        <begin position="399"/>
        <end position="416"/>
    </location>
</feature>
<feature type="region of interest" description="Disordered" evidence="1">
    <location>
        <begin position="440"/>
        <end position="464"/>
    </location>
</feature>
<proteinExistence type="predicted"/>
<keyword evidence="2" id="KW-0472">Membrane</keyword>
<keyword evidence="2" id="KW-1133">Transmembrane helix</keyword>
<feature type="transmembrane region" description="Helical" evidence="2">
    <location>
        <begin position="102"/>
        <end position="122"/>
    </location>
</feature>
<reference evidence="4" key="2">
    <citation type="submission" date="2020-09" db="EMBL/GenBank/DDBJ databases">
        <authorList>
            <person name="Sun Q."/>
            <person name="Zhou Y."/>
        </authorList>
    </citation>
    <scope>NUCLEOTIDE SEQUENCE</scope>
    <source>
        <strain evidence="4">CGMCC 1.12187</strain>
    </source>
</reference>
<accession>A0A917LV64</accession>
<evidence type="ECO:0000259" key="3">
    <source>
        <dbReference type="Pfam" id="PF07786"/>
    </source>
</evidence>
<evidence type="ECO:0000313" key="5">
    <source>
        <dbReference type="Proteomes" id="UP000638848"/>
    </source>
</evidence>
<dbReference type="Proteomes" id="UP000638848">
    <property type="component" value="Unassembled WGS sequence"/>
</dbReference>
<dbReference type="AlphaFoldDB" id="A0A917LV64"/>
<feature type="transmembrane region" description="Helical" evidence="2">
    <location>
        <begin position="341"/>
        <end position="360"/>
    </location>
</feature>
<dbReference type="EMBL" id="BMEQ01000011">
    <property type="protein sequence ID" value="GGG59492.1"/>
    <property type="molecule type" value="Genomic_DNA"/>
</dbReference>
<organism evidence="4 5">
    <name type="scientific">Kocuria dechangensis</name>
    <dbReference type="NCBI Taxonomy" id="1176249"/>
    <lineage>
        <taxon>Bacteria</taxon>
        <taxon>Bacillati</taxon>
        <taxon>Actinomycetota</taxon>
        <taxon>Actinomycetes</taxon>
        <taxon>Micrococcales</taxon>
        <taxon>Micrococcaceae</taxon>
        <taxon>Kocuria</taxon>
    </lineage>
</organism>
<keyword evidence="5" id="KW-1185">Reference proteome</keyword>
<name>A0A917LV64_9MICC</name>
<feature type="region of interest" description="Disordered" evidence="1">
    <location>
        <begin position="39"/>
        <end position="62"/>
    </location>
</feature>
<feature type="transmembrane region" description="Helical" evidence="2">
    <location>
        <begin position="142"/>
        <end position="160"/>
    </location>
</feature>